<dbReference type="RefSeq" id="WP_162361164.1">
    <property type="nucleotide sequence ID" value="NZ_CP047591.1"/>
</dbReference>
<dbReference type="InterPro" id="IPR041025">
    <property type="entry name" value="HNH_repeat"/>
</dbReference>
<keyword evidence="2" id="KW-1185">Reference proteome</keyword>
<reference evidence="1 2" key="1">
    <citation type="submission" date="2020-01" db="EMBL/GenBank/DDBJ databases">
        <title>Genomic analysis of Aminipila sp. CBA3637.</title>
        <authorList>
            <person name="Kim Y.B."/>
            <person name="Roh S.W."/>
        </authorList>
    </citation>
    <scope>NUCLEOTIDE SEQUENCE [LARGE SCALE GENOMIC DNA]</scope>
    <source>
        <strain evidence="1 2">CBA3637</strain>
    </source>
</reference>
<dbReference type="KEGG" id="amic:Ami3637_02425"/>
<sequence>MHQESAAEKYIKEFYEIVDEGIKSGNLEYDEGIKNAERIFEFSQTNSGKGRLVYSSFSDEDLCKILTRKARELGHVPAQRELYWLYRIYIKRRFGNWPKALITAGLSKKAGKCGDTYEKVKMDKELEKELLSNLRKKAEELGRPPHMHEMGEIAESFKYKFDTWAELLDAAGIDNQWKNWQPVYKLDDLTEEEQKLLQCIREKAIELGRPPMRTEIRNEIREKLKKRCGTWRNILFQIGLEPIQKIKPFNATYLDGRRNKLIKHNELLEGSVFKLVNPNAETVRQLKALKTKATRINRPLVKSEIPKEVYNNLIGQCVNYRNILYQINLEPLEKSKEKEIEKELRKLRK</sequence>
<name>A0A6P1M9I2_9FIRM</name>
<organism evidence="1 2">
    <name type="scientific">Aminipila terrae</name>
    <dbReference type="NCBI Taxonomy" id="2697030"/>
    <lineage>
        <taxon>Bacteria</taxon>
        <taxon>Bacillati</taxon>
        <taxon>Bacillota</taxon>
        <taxon>Clostridia</taxon>
        <taxon>Peptostreptococcales</taxon>
        <taxon>Anaerovoracaceae</taxon>
        <taxon>Aminipila</taxon>
    </lineage>
</organism>
<dbReference type="AlphaFoldDB" id="A0A6P1M9I2"/>
<dbReference type="Proteomes" id="UP000463883">
    <property type="component" value="Chromosome"/>
</dbReference>
<accession>A0A6P1M9I2</accession>
<evidence type="ECO:0000313" key="1">
    <source>
        <dbReference type="EMBL" id="QHI71389.1"/>
    </source>
</evidence>
<gene>
    <name evidence="1" type="ORF">Ami3637_02425</name>
</gene>
<dbReference type="EMBL" id="CP047591">
    <property type="protein sequence ID" value="QHI71389.1"/>
    <property type="molecule type" value="Genomic_DNA"/>
</dbReference>
<proteinExistence type="predicted"/>
<evidence type="ECO:0000313" key="2">
    <source>
        <dbReference type="Proteomes" id="UP000463883"/>
    </source>
</evidence>
<protein>
    <submittedName>
        <fullName evidence="1">Uncharacterized protein</fullName>
    </submittedName>
</protein>
<dbReference type="Pfam" id="PF18780">
    <property type="entry name" value="HNH_repeat"/>
    <property type="match status" value="3"/>
</dbReference>